<dbReference type="PANTHER" id="PTHR22550:SF5">
    <property type="entry name" value="LEUCINE ZIPPER PROTEIN 4"/>
    <property type="match status" value="1"/>
</dbReference>
<evidence type="ECO:0000313" key="5">
    <source>
        <dbReference type="Proteomes" id="UP000886814"/>
    </source>
</evidence>
<dbReference type="GO" id="GO:0009847">
    <property type="term" value="P:spore germination"/>
    <property type="evidence" value="ECO:0007669"/>
    <property type="project" value="InterPro"/>
</dbReference>
<evidence type="ECO:0000256" key="3">
    <source>
        <dbReference type="SAM" id="Phobius"/>
    </source>
</evidence>
<dbReference type="Proteomes" id="UP000886814">
    <property type="component" value="Unassembled WGS sequence"/>
</dbReference>
<protein>
    <submittedName>
        <fullName evidence="4">Spore germination protein</fullName>
    </submittedName>
</protein>
<dbReference type="Pfam" id="PF03323">
    <property type="entry name" value="GerA"/>
    <property type="match status" value="1"/>
</dbReference>
<dbReference type="InterPro" id="IPR050768">
    <property type="entry name" value="UPF0353/GerABKA_families"/>
</dbReference>
<keyword evidence="3" id="KW-1133">Transmembrane helix</keyword>
<accession>A0A9D1PDT1</accession>
<feature type="transmembrane region" description="Helical" evidence="3">
    <location>
        <begin position="413"/>
        <end position="435"/>
    </location>
</feature>
<dbReference type="PANTHER" id="PTHR22550">
    <property type="entry name" value="SPORE GERMINATION PROTEIN"/>
    <property type="match status" value="1"/>
</dbReference>
<reference evidence="4" key="2">
    <citation type="submission" date="2021-04" db="EMBL/GenBank/DDBJ databases">
        <authorList>
            <person name="Gilroy R."/>
        </authorList>
    </citation>
    <scope>NUCLEOTIDE SEQUENCE</scope>
    <source>
        <strain evidence="4">CHK195-9823</strain>
    </source>
</reference>
<comment type="caution">
    <text evidence="4">The sequence shown here is derived from an EMBL/GenBank/DDBJ whole genome shotgun (WGS) entry which is preliminary data.</text>
</comment>
<dbReference type="GO" id="GO:0016020">
    <property type="term" value="C:membrane"/>
    <property type="evidence" value="ECO:0007669"/>
    <property type="project" value="InterPro"/>
</dbReference>
<dbReference type="AlphaFoldDB" id="A0A9D1PDT1"/>
<feature type="transmembrane region" description="Helical" evidence="3">
    <location>
        <begin position="381"/>
        <end position="401"/>
    </location>
</feature>
<evidence type="ECO:0000313" key="4">
    <source>
        <dbReference type="EMBL" id="HIV38931.1"/>
    </source>
</evidence>
<dbReference type="EMBL" id="DXIQ01000050">
    <property type="protein sequence ID" value="HIV38931.1"/>
    <property type="molecule type" value="Genomic_DNA"/>
</dbReference>
<dbReference type="PIRSF" id="PIRSF005690">
    <property type="entry name" value="GerBA"/>
    <property type="match status" value="1"/>
</dbReference>
<evidence type="ECO:0000256" key="2">
    <source>
        <dbReference type="ARBA" id="ARBA00023136"/>
    </source>
</evidence>
<reference evidence="4" key="1">
    <citation type="journal article" date="2021" name="PeerJ">
        <title>Extensive microbial diversity within the chicken gut microbiome revealed by metagenomics and culture.</title>
        <authorList>
            <person name="Gilroy R."/>
            <person name="Ravi A."/>
            <person name="Getino M."/>
            <person name="Pursley I."/>
            <person name="Horton D.L."/>
            <person name="Alikhan N.F."/>
            <person name="Baker D."/>
            <person name="Gharbi K."/>
            <person name="Hall N."/>
            <person name="Watson M."/>
            <person name="Adriaenssens E.M."/>
            <person name="Foster-Nyarko E."/>
            <person name="Jarju S."/>
            <person name="Secka A."/>
            <person name="Antonio M."/>
            <person name="Oren A."/>
            <person name="Chaudhuri R.R."/>
            <person name="La Ragione R."/>
            <person name="Hildebrand F."/>
            <person name="Pallen M.J."/>
        </authorList>
    </citation>
    <scope>NUCLEOTIDE SEQUENCE</scope>
    <source>
        <strain evidence="4">CHK195-9823</strain>
    </source>
</reference>
<proteinExistence type="inferred from homology"/>
<sequence>MDQKISCKIEENEAYVRKRLENCDDFIIRPMLLGEEKKIRCLVVYIEVAVSNMVLEDSVIGKLVNHMWEMPSDKILEFVKDNGMGISDVQPLDTMEAVFTSMLAGNAVFFMDGYSKAIKVSSKGYPNLSVSESTREKVLRGSKEGFTDAVKTNSALVRKRIRDTRLKVKQKTLGERSQTVVQILYMEDLVRPGLVEEIEKRLDSFVIDGVLDSGVLEQMTESSWLSPFPQFQTTERPDKCAAEILNGRILVLTDHSPVGLLLPAVFNDFLQVSEDYYNRFAIVSLQRLIRYGAVLMTMLFSGTYLAVTNFHTQVLPTNLILSFSEARQGVPFPGILEVLLMELAFEMIREAGVRMPGPLGGTIGIVGGLIIGQAAVTANLVSPIVVVVVAVSALSSLAILTDEFSAPFRLLKFGFIILGGTMGVFGMVLGLYLVVSNLAGLKSFGIPYLSPFAAQNREGYVGERDSFIRFPLPFLNRRPVYARKEEQIKLRNRKMEKEEGHVYR</sequence>
<name>A0A9D1PDT1_9FIRM</name>
<organism evidence="4 5">
    <name type="scientific">Candidatus Blautia stercorigallinarum</name>
    <dbReference type="NCBI Taxonomy" id="2838501"/>
    <lineage>
        <taxon>Bacteria</taxon>
        <taxon>Bacillati</taxon>
        <taxon>Bacillota</taxon>
        <taxon>Clostridia</taxon>
        <taxon>Lachnospirales</taxon>
        <taxon>Lachnospiraceae</taxon>
        <taxon>Blautia</taxon>
    </lineage>
</organism>
<comment type="similarity">
    <text evidence="1">Belongs to the GerABKA family.</text>
</comment>
<evidence type="ECO:0000256" key="1">
    <source>
        <dbReference type="ARBA" id="ARBA00005278"/>
    </source>
</evidence>
<feature type="transmembrane region" description="Helical" evidence="3">
    <location>
        <begin position="288"/>
        <end position="307"/>
    </location>
</feature>
<gene>
    <name evidence="4" type="ORF">H9747_08025</name>
</gene>
<keyword evidence="2 3" id="KW-0472">Membrane</keyword>
<keyword evidence="3" id="KW-0812">Transmembrane</keyword>
<dbReference type="InterPro" id="IPR004995">
    <property type="entry name" value="Spore_Ger"/>
</dbReference>
<feature type="transmembrane region" description="Helical" evidence="3">
    <location>
        <begin position="357"/>
        <end position="375"/>
    </location>
</feature>